<organism evidence="2 3">
    <name type="scientific">Reinekea marina</name>
    <dbReference type="NCBI Taxonomy" id="1310421"/>
    <lineage>
        <taxon>Bacteria</taxon>
        <taxon>Pseudomonadati</taxon>
        <taxon>Pseudomonadota</taxon>
        <taxon>Gammaproteobacteria</taxon>
        <taxon>Oceanospirillales</taxon>
        <taxon>Saccharospirillaceae</taxon>
        <taxon>Reinekea</taxon>
    </lineage>
</organism>
<gene>
    <name evidence="2" type="ORF">ACFOND_02005</name>
</gene>
<dbReference type="EMBL" id="JBHRYN010000004">
    <property type="protein sequence ID" value="MFC3700399.1"/>
    <property type="molecule type" value="Genomic_DNA"/>
</dbReference>
<name>A0ABV7WPZ9_9GAMM</name>
<evidence type="ECO:0000256" key="1">
    <source>
        <dbReference type="SAM" id="MobiDB-lite"/>
    </source>
</evidence>
<dbReference type="RefSeq" id="WP_290282158.1">
    <property type="nucleotide sequence ID" value="NZ_JAUFQI010000001.1"/>
</dbReference>
<proteinExistence type="predicted"/>
<reference evidence="3" key="1">
    <citation type="journal article" date="2019" name="Int. J. Syst. Evol. Microbiol.">
        <title>The Global Catalogue of Microorganisms (GCM) 10K type strain sequencing project: providing services to taxonomists for standard genome sequencing and annotation.</title>
        <authorList>
            <consortium name="The Broad Institute Genomics Platform"/>
            <consortium name="The Broad Institute Genome Sequencing Center for Infectious Disease"/>
            <person name="Wu L."/>
            <person name="Ma J."/>
        </authorList>
    </citation>
    <scope>NUCLEOTIDE SEQUENCE [LARGE SCALE GENOMIC DNA]</scope>
    <source>
        <strain evidence="3">CECT 8288</strain>
    </source>
</reference>
<evidence type="ECO:0000313" key="2">
    <source>
        <dbReference type="EMBL" id="MFC3700399.1"/>
    </source>
</evidence>
<feature type="region of interest" description="Disordered" evidence="1">
    <location>
        <begin position="33"/>
        <end position="74"/>
    </location>
</feature>
<evidence type="ECO:0000313" key="3">
    <source>
        <dbReference type="Proteomes" id="UP001595710"/>
    </source>
</evidence>
<protein>
    <submittedName>
        <fullName evidence="2">Uncharacterized protein</fullName>
    </submittedName>
</protein>
<sequence length="149" mass="15507">MLKRSLIIGTVIILAISSWIVRLSLSQPDLVASSTKSSAGSEDTPVNAPLTTLPSQLPNMTSQTSASGNVGSMGVIGTATNTSAAEPNAKRIETLPVAMQQEIQSLSGRDNSATTVVETQPGVFLMTNGPRTVPVAVINEDGTVTIHEY</sequence>
<feature type="compositionally biased region" description="Polar residues" evidence="1">
    <location>
        <begin position="49"/>
        <end position="70"/>
    </location>
</feature>
<dbReference type="Proteomes" id="UP001595710">
    <property type="component" value="Unassembled WGS sequence"/>
</dbReference>
<accession>A0ABV7WPZ9</accession>
<keyword evidence="3" id="KW-1185">Reference proteome</keyword>
<comment type="caution">
    <text evidence="2">The sequence shown here is derived from an EMBL/GenBank/DDBJ whole genome shotgun (WGS) entry which is preliminary data.</text>
</comment>